<keyword evidence="6 14" id="KW-0132">Cell division</keyword>
<dbReference type="SUPFAM" id="SSF53623">
    <property type="entry name" value="MurD-like peptide ligases, catalytic domain"/>
    <property type="match status" value="1"/>
</dbReference>
<evidence type="ECO:0000256" key="14">
    <source>
        <dbReference type="HAMAP-Rule" id="MF_00046"/>
    </source>
</evidence>
<dbReference type="GO" id="GO:0071555">
    <property type="term" value="P:cell wall organization"/>
    <property type="evidence" value="ECO:0007669"/>
    <property type="project" value="UniProtKB-KW"/>
</dbReference>
<keyword evidence="9 14" id="KW-0133">Cell shape</keyword>
<dbReference type="InterPro" id="IPR013221">
    <property type="entry name" value="Mur_ligase_cen"/>
</dbReference>
<evidence type="ECO:0000313" key="19">
    <source>
        <dbReference type="Proteomes" id="UP000229972"/>
    </source>
</evidence>
<evidence type="ECO:0000256" key="13">
    <source>
        <dbReference type="ARBA" id="ARBA00047833"/>
    </source>
</evidence>
<evidence type="ECO:0000256" key="6">
    <source>
        <dbReference type="ARBA" id="ARBA00022618"/>
    </source>
</evidence>
<dbReference type="InterPro" id="IPR036615">
    <property type="entry name" value="Mur_ligase_C_dom_sf"/>
</dbReference>
<proteinExistence type="inferred from homology"/>
<dbReference type="Pfam" id="PF02875">
    <property type="entry name" value="Mur_ligase_C"/>
    <property type="match status" value="1"/>
</dbReference>
<evidence type="ECO:0000313" key="18">
    <source>
        <dbReference type="EMBL" id="PIR95554.1"/>
    </source>
</evidence>
<name>A0A2H0V8V8_9BACT</name>
<dbReference type="GO" id="GO:0009252">
    <property type="term" value="P:peptidoglycan biosynthetic process"/>
    <property type="evidence" value="ECO:0007669"/>
    <property type="project" value="UniProtKB-UniRule"/>
</dbReference>
<keyword evidence="8 14" id="KW-0067">ATP-binding</keyword>
<dbReference type="SUPFAM" id="SSF53244">
    <property type="entry name" value="MurD-like peptide ligases, peptide-binding domain"/>
    <property type="match status" value="1"/>
</dbReference>
<feature type="domain" description="Mur ligase C-terminal" evidence="16">
    <location>
        <begin position="342"/>
        <end position="478"/>
    </location>
</feature>
<evidence type="ECO:0000256" key="2">
    <source>
        <dbReference type="ARBA" id="ARBA00004752"/>
    </source>
</evidence>
<comment type="pathway">
    <text evidence="2 14">Cell wall biogenesis; peptidoglycan biosynthesis.</text>
</comment>
<dbReference type="HAMAP" id="MF_00046">
    <property type="entry name" value="MurC"/>
    <property type="match status" value="1"/>
</dbReference>
<evidence type="ECO:0000256" key="8">
    <source>
        <dbReference type="ARBA" id="ARBA00022840"/>
    </source>
</evidence>
<dbReference type="AlphaFoldDB" id="A0A2H0V8V8"/>
<dbReference type="Pfam" id="PF08245">
    <property type="entry name" value="Mur_ligase_M"/>
    <property type="match status" value="1"/>
</dbReference>
<dbReference type="InterPro" id="IPR050061">
    <property type="entry name" value="MurCDEF_pg_biosynth"/>
</dbReference>
<dbReference type="InterPro" id="IPR005758">
    <property type="entry name" value="UDP-N-AcMur_Ala_ligase_MurC"/>
</dbReference>
<dbReference type="EMBL" id="PFAL01000017">
    <property type="protein sequence ID" value="PIR95554.1"/>
    <property type="molecule type" value="Genomic_DNA"/>
</dbReference>
<dbReference type="GO" id="GO:0005737">
    <property type="term" value="C:cytoplasm"/>
    <property type="evidence" value="ECO:0007669"/>
    <property type="project" value="UniProtKB-SubCell"/>
</dbReference>
<keyword evidence="12 14" id="KW-0961">Cell wall biogenesis/degradation</keyword>
<comment type="subcellular location">
    <subcellularLocation>
        <location evidence="1 14">Cytoplasm</location>
    </subcellularLocation>
</comment>
<dbReference type="EC" id="6.3.2.8" evidence="3 14"/>
<dbReference type="PANTHER" id="PTHR43445">
    <property type="entry name" value="UDP-N-ACETYLMURAMATE--L-ALANINE LIGASE-RELATED"/>
    <property type="match status" value="1"/>
</dbReference>
<keyword evidence="5 14" id="KW-0436">Ligase</keyword>
<evidence type="ECO:0000259" key="16">
    <source>
        <dbReference type="Pfam" id="PF02875"/>
    </source>
</evidence>
<dbReference type="InterPro" id="IPR004101">
    <property type="entry name" value="Mur_ligase_C"/>
</dbReference>
<keyword evidence="4 14" id="KW-0963">Cytoplasm</keyword>
<evidence type="ECO:0000256" key="9">
    <source>
        <dbReference type="ARBA" id="ARBA00022960"/>
    </source>
</evidence>
<evidence type="ECO:0000256" key="5">
    <source>
        <dbReference type="ARBA" id="ARBA00022598"/>
    </source>
</evidence>
<dbReference type="Gene3D" id="3.40.1190.10">
    <property type="entry name" value="Mur-like, catalytic domain"/>
    <property type="match status" value="1"/>
</dbReference>
<comment type="caution">
    <text evidence="18">The sequence shown here is derived from an EMBL/GenBank/DDBJ whole genome shotgun (WGS) entry which is preliminary data.</text>
</comment>
<keyword evidence="11 14" id="KW-0131">Cell cycle</keyword>
<feature type="domain" description="Mur ligase N-terminal catalytic" evidence="15">
    <location>
        <begin position="11"/>
        <end position="114"/>
    </location>
</feature>
<dbReference type="InterPro" id="IPR036565">
    <property type="entry name" value="Mur-like_cat_sf"/>
</dbReference>
<dbReference type="PANTHER" id="PTHR43445:SF3">
    <property type="entry name" value="UDP-N-ACETYLMURAMATE--L-ALANINE LIGASE"/>
    <property type="match status" value="1"/>
</dbReference>
<dbReference type="NCBIfam" id="TIGR01082">
    <property type="entry name" value="murC"/>
    <property type="match status" value="1"/>
</dbReference>
<evidence type="ECO:0000256" key="10">
    <source>
        <dbReference type="ARBA" id="ARBA00022984"/>
    </source>
</evidence>
<feature type="binding site" evidence="14">
    <location>
        <begin position="123"/>
        <end position="129"/>
    </location>
    <ligand>
        <name>ATP</name>
        <dbReference type="ChEBI" id="CHEBI:30616"/>
    </ligand>
</feature>
<dbReference type="UniPathway" id="UPA00219"/>
<evidence type="ECO:0000256" key="1">
    <source>
        <dbReference type="ARBA" id="ARBA00004496"/>
    </source>
</evidence>
<comment type="function">
    <text evidence="14">Cell wall formation.</text>
</comment>
<dbReference type="SUPFAM" id="SSF51984">
    <property type="entry name" value="MurCD N-terminal domain"/>
    <property type="match status" value="1"/>
</dbReference>
<evidence type="ECO:0000259" key="17">
    <source>
        <dbReference type="Pfam" id="PF08245"/>
    </source>
</evidence>
<dbReference type="Pfam" id="PF01225">
    <property type="entry name" value="Mur_ligase"/>
    <property type="match status" value="1"/>
</dbReference>
<dbReference type="GO" id="GO:0008763">
    <property type="term" value="F:UDP-N-acetylmuramate-L-alanine ligase activity"/>
    <property type="evidence" value="ECO:0007669"/>
    <property type="project" value="UniProtKB-UniRule"/>
</dbReference>
<protein>
    <recommendedName>
        <fullName evidence="3 14">UDP-N-acetylmuramate--L-alanine ligase</fullName>
        <ecNumber evidence="3 14">6.3.2.8</ecNumber>
    </recommendedName>
    <alternativeName>
        <fullName evidence="14">UDP-N-acetylmuramoyl-L-alanine synthetase</fullName>
    </alternativeName>
</protein>
<comment type="similarity">
    <text evidence="14">Belongs to the MurCDEF family.</text>
</comment>
<accession>A0A2H0V8V8</accession>
<dbReference type="InterPro" id="IPR000713">
    <property type="entry name" value="Mur_ligase_N"/>
</dbReference>
<dbReference type="Gene3D" id="3.40.50.720">
    <property type="entry name" value="NAD(P)-binding Rossmann-like Domain"/>
    <property type="match status" value="1"/>
</dbReference>
<evidence type="ECO:0000259" key="15">
    <source>
        <dbReference type="Pfam" id="PF01225"/>
    </source>
</evidence>
<reference evidence="19" key="1">
    <citation type="submission" date="2017-09" db="EMBL/GenBank/DDBJ databases">
        <title>Depth-based differentiation of microbial function through sediment-hosted aquifers and enrichment of novel symbionts in the deep terrestrial subsurface.</title>
        <authorList>
            <person name="Probst A.J."/>
            <person name="Ladd B."/>
            <person name="Jarett J.K."/>
            <person name="Geller-Mcgrath D.E."/>
            <person name="Sieber C.M.K."/>
            <person name="Emerson J.B."/>
            <person name="Anantharaman K."/>
            <person name="Thomas B.C."/>
            <person name="Malmstrom R."/>
            <person name="Stieglmeier M."/>
            <person name="Klingl A."/>
            <person name="Woyke T."/>
            <person name="Ryan C.M."/>
            <person name="Banfield J.F."/>
        </authorList>
    </citation>
    <scope>NUCLEOTIDE SEQUENCE [LARGE SCALE GENOMIC DNA]</scope>
</reference>
<comment type="catalytic activity">
    <reaction evidence="13 14">
        <text>UDP-N-acetyl-alpha-D-muramate + L-alanine + ATP = UDP-N-acetyl-alpha-D-muramoyl-L-alanine + ADP + phosphate + H(+)</text>
        <dbReference type="Rhea" id="RHEA:23372"/>
        <dbReference type="ChEBI" id="CHEBI:15378"/>
        <dbReference type="ChEBI" id="CHEBI:30616"/>
        <dbReference type="ChEBI" id="CHEBI:43474"/>
        <dbReference type="ChEBI" id="CHEBI:57972"/>
        <dbReference type="ChEBI" id="CHEBI:70757"/>
        <dbReference type="ChEBI" id="CHEBI:83898"/>
        <dbReference type="ChEBI" id="CHEBI:456216"/>
        <dbReference type="EC" id="6.3.2.8"/>
    </reaction>
</comment>
<evidence type="ECO:0000256" key="3">
    <source>
        <dbReference type="ARBA" id="ARBA00012211"/>
    </source>
</evidence>
<dbReference type="Gene3D" id="3.90.190.20">
    <property type="entry name" value="Mur ligase, C-terminal domain"/>
    <property type="match status" value="1"/>
</dbReference>
<dbReference type="GO" id="GO:0008360">
    <property type="term" value="P:regulation of cell shape"/>
    <property type="evidence" value="ECO:0007669"/>
    <property type="project" value="UniProtKB-KW"/>
</dbReference>
<evidence type="ECO:0000256" key="4">
    <source>
        <dbReference type="ARBA" id="ARBA00022490"/>
    </source>
</evidence>
<keyword evidence="7 14" id="KW-0547">Nucleotide-binding</keyword>
<evidence type="ECO:0000256" key="12">
    <source>
        <dbReference type="ARBA" id="ARBA00023316"/>
    </source>
</evidence>
<keyword evidence="10 14" id="KW-0573">Peptidoglycan synthesis</keyword>
<feature type="domain" description="Mur ligase central" evidence="17">
    <location>
        <begin position="121"/>
        <end position="320"/>
    </location>
</feature>
<sequence length="494" mass="54767">MNKTVIKKQNIYCIGIKGVGLTMLAQFLVKQGHQVSGSDISDVFLTDKVLRASKIKVKTPFAVTNIPAQLDMIIYSSAYNKKNNVEMKFIASNPERFKNIKLLSYAAALGEVFNNHDGVAVCGSHGKTTTSAWLGYVLWKSGKKPNVLVGSRVPQFAGSGLSGASSYLIAEVDEYQNKLQYFQPRGVVLNNIDYDHPDFFKTKAAYLKVFADFLKKVPPTGFLVINNSDREIKKIKKLCRGKIISYEIASENKKQASVTPARTTAKLGDEPANYVATDLKSAGAHQSFRLGYNKKDLGVFQISLLGRHNIANALAVIAAAREMKVSSALIKKHLAGFRGTERRAQILGSYQGATIIDDYAHHPTEIKATLAGLRSRYPKRHICAVFHPHTFTRTKALFKDFVSSFSEVDELIILDIYGSAREKQGGVSSRELAMAITKFNQLHNIKQAIHYIPSIAQVVTYLRRQLVNEDILLLIGAGDVFRVAENLLKKVKKL</sequence>
<dbReference type="GO" id="GO:0005524">
    <property type="term" value="F:ATP binding"/>
    <property type="evidence" value="ECO:0007669"/>
    <property type="project" value="UniProtKB-UniRule"/>
</dbReference>
<evidence type="ECO:0000256" key="7">
    <source>
        <dbReference type="ARBA" id="ARBA00022741"/>
    </source>
</evidence>
<gene>
    <name evidence="14 18" type="primary">murC</name>
    <name evidence="18" type="ORF">COT93_01975</name>
</gene>
<organism evidence="18 19">
    <name type="scientific">Candidatus Falkowbacteria bacterium CG10_big_fil_rev_8_21_14_0_10_37_18</name>
    <dbReference type="NCBI Taxonomy" id="1974562"/>
    <lineage>
        <taxon>Bacteria</taxon>
        <taxon>Candidatus Falkowiibacteriota</taxon>
    </lineage>
</organism>
<dbReference type="Proteomes" id="UP000229972">
    <property type="component" value="Unassembled WGS sequence"/>
</dbReference>
<evidence type="ECO:0000256" key="11">
    <source>
        <dbReference type="ARBA" id="ARBA00023306"/>
    </source>
</evidence>
<dbReference type="GO" id="GO:0051301">
    <property type="term" value="P:cell division"/>
    <property type="evidence" value="ECO:0007669"/>
    <property type="project" value="UniProtKB-KW"/>
</dbReference>